<proteinExistence type="predicted"/>
<sequence>MSLLHRLRSKRKSSPERSPAASTSESAPEAPSFTFLRTTTQSVEEIAPPSFPGDPAPPPPPTSKAKEPKERWYRRGHRREDLGLGGEDSAAEWERRATALAGEAAAAEGMGRKRSVSVGSEGVDGDIQSAIRLHEEGDLERSTRLFGRLADQEDNALSQVLYGLALRHGWGIPQNESLAVTYLTRAAGNSAQIESQALAAGLKRGGAAKGELTLAMFELANCFRHGWGVKKDPPKAKTYYEVAANMGDTDGMNEVAWCYLEGFGCKKDKYRAAQYLRLAEQKGHKTLGNTWIWKDKYGGPMPQPPVKGEGRGAVA</sequence>
<organism evidence="2 3">
    <name type="scientific">Trichodelitschia bisporula</name>
    <dbReference type="NCBI Taxonomy" id="703511"/>
    <lineage>
        <taxon>Eukaryota</taxon>
        <taxon>Fungi</taxon>
        <taxon>Dikarya</taxon>
        <taxon>Ascomycota</taxon>
        <taxon>Pezizomycotina</taxon>
        <taxon>Dothideomycetes</taxon>
        <taxon>Dothideomycetes incertae sedis</taxon>
        <taxon>Phaeotrichales</taxon>
        <taxon>Phaeotrichaceae</taxon>
        <taxon>Trichodelitschia</taxon>
    </lineage>
</organism>
<keyword evidence="3" id="KW-1185">Reference proteome</keyword>
<feature type="compositionally biased region" description="Basic and acidic residues" evidence="1">
    <location>
        <begin position="64"/>
        <end position="82"/>
    </location>
</feature>
<name>A0A6G1I6T1_9PEZI</name>
<dbReference type="InterPro" id="IPR011990">
    <property type="entry name" value="TPR-like_helical_dom_sf"/>
</dbReference>
<feature type="region of interest" description="Disordered" evidence="1">
    <location>
        <begin position="1"/>
        <end position="90"/>
    </location>
</feature>
<dbReference type="Gene3D" id="1.25.40.10">
    <property type="entry name" value="Tetratricopeptide repeat domain"/>
    <property type="match status" value="1"/>
</dbReference>
<dbReference type="SMART" id="SM00671">
    <property type="entry name" value="SEL1"/>
    <property type="match status" value="3"/>
</dbReference>
<dbReference type="Pfam" id="PF08238">
    <property type="entry name" value="Sel1"/>
    <property type="match status" value="3"/>
</dbReference>
<feature type="compositionally biased region" description="Basic residues" evidence="1">
    <location>
        <begin position="1"/>
        <end position="12"/>
    </location>
</feature>
<gene>
    <name evidence="2" type="ORF">EJ06DRAFT_579906</name>
</gene>
<reference evidence="2" key="1">
    <citation type="journal article" date="2020" name="Stud. Mycol.">
        <title>101 Dothideomycetes genomes: a test case for predicting lifestyles and emergence of pathogens.</title>
        <authorList>
            <person name="Haridas S."/>
            <person name="Albert R."/>
            <person name="Binder M."/>
            <person name="Bloem J."/>
            <person name="Labutti K."/>
            <person name="Salamov A."/>
            <person name="Andreopoulos B."/>
            <person name="Baker S."/>
            <person name="Barry K."/>
            <person name="Bills G."/>
            <person name="Bluhm B."/>
            <person name="Cannon C."/>
            <person name="Castanera R."/>
            <person name="Culley D."/>
            <person name="Daum C."/>
            <person name="Ezra D."/>
            <person name="Gonzalez J."/>
            <person name="Henrissat B."/>
            <person name="Kuo A."/>
            <person name="Liang C."/>
            <person name="Lipzen A."/>
            <person name="Lutzoni F."/>
            <person name="Magnuson J."/>
            <person name="Mondo S."/>
            <person name="Nolan M."/>
            <person name="Ohm R."/>
            <person name="Pangilinan J."/>
            <person name="Park H.-J."/>
            <person name="Ramirez L."/>
            <person name="Alfaro M."/>
            <person name="Sun H."/>
            <person name="Tritt A."/>
            <person name="Yoshinaga Y."/>
            <person name="Zwiers L.-H."/>
            <person name="Turgeon B."/>
            <person name="Goodwin S."/>
            <person name="Spatafora J."/>
            <person name="Crous P."/>
            <person name="Grigoriev I."/>
        </authorList>
    </citation>
    <scope>NUCLEOTIDE SEQUENCE</scope>
    <source>
        <strain evidence="2">CBS 262.69</strain>
    </source>
</reference>
<dbReference type="GO" id="GO:0010972">
    <property type="term" value="P:negative regulation of G2/M transition of mitotic cell cycle"/>
    <property type="evidence" value="ECO:0007669"/>
    <property type="project" value="TreeGrafter"/>
</dbReference>
<dbReference type="PANTHER" id="PTHR43628:SF1">
    <property type="entry name" value="CHITIN SYNTHASE REGULATORY FACTOR 2-RELATED"/>
    <property type="match status" value="1"/>
</dbReference>
<dbReference type="OrthoDB" id="2148946at2759"/>
<protein>
    <submittedName>
        <fullName evidence="2">HCP-like protein</fullName>
    </submittedName>
</protein>
<dbReference type="AlphaFoldDB" id="A0A6G1I6T1"/>
<evidence type="ECO:0000256" key="1">
    <source>
        <dbReference type="SAM" id="MobiDB-lite"/>
    </source>
</evidence>
<dbReference type="GO" id="GO:0032153">
    <property type="term" value="C:cell division site"/>
    <property type="evidence" value="ECO:0007669"/>
    <property type="project" value="TreeGrafter"/>
</dbReference>
<evidence type="ECO:0000313" key="2">
    <source>
        <dbReference type="EMBL" id="KAF2404008.1"/>
    </source>
</evidence>
<feature type="compositionally biased region" description="Pro residues" evidence="1">
    <location>
        <begin position="49"/>
        <end position="62"/>
    </location>
</feature>
<dbReference type="InterPro" id="IPR006597">
    <property type="entry name" value="Sel1-like"/>
</dbReference>
<feature type="compositionally biased region" description="Low complexity" evidence="1">
    <location>
        <begin position="16"/>
        <end position="32"/>
    </location>
</feature>
<dbReference type="Proteomes" id="UP000799640">
    <property type="component" value="Unassembled WGS sequence"/>
</dbReference>
<dbReference type="PANTHER" id="PTHR43628">
    <property type="entry name" value="ACTIVATOR OF C KINASE PROTEIN 1-RELATED"/>
    <property type="match status" value="1"/>
</dbReference>
<dbReference type="EMBL" id="ML996689">
    <property type="protein sequence ID" value="KAF2404008.1"/>
    <property type="molecule type" value="Genomic_DNA"/>
</dbReference>
<dbReference type="InterPro" id="IPR052945">
    <property type="entry name" value="Mitotic_Regulator"/>
</dbReference>
<accession>A0A6G1I6T1</accession>
<dbReference type="SUPFAM" id="SSF81901">
    <property type="entry name" value="HCP-like"/>
    <property type="match status" value="1"/>
</dbReference>
<evidence type="ECO:0000313" key="3">
    <source>
        <dbReference type="Proteomes" id="UP000799640"/>
    </source>
</evidence>